<dbReference type="InterPro" id="IPR050707">
    <property type="entry name" value="HTH_MetabolicPath_Reg"/>
</dbReference>
<dbReference type="RefSeq" id="WP_130452380.1">
    <property type="nucleotide sequence ID" value="NZ_QYAG01000004.1"/>
</dbReference>
<evidence type="ECO:0000259" key="4">
    <source>
        <dbReference type="PROSITE" id="PS51077"/>
    </source>
</evidence>
<comment type="caution">
    <text evidence="6">The sequence shown here is derived from an EMBL/GenBank/DDBJ whole genome shotgun (WGS) entry which is preliminary data.</text>
</comment>
<sequence>MNDSRTRSGALESGLDVLEALASSSTGLGVSDLAAALSMDKGNAHRLLRVLMQRGYVQQSELTKRYRPSAKLVSVAGSVLRRLDLRAASEDACDELLEQTGESVHVSQMTTGGPVYVLQRKAPFRVSVDTEVGARPPMHATATGKAVLAYVPEADRESWLTLPLERFTIRTITSMDELNRDLTTVAAQGYALDDEEYNPGVRCIAAPVFGIDGTVVGCIGVSSPIHRMGLERIPVAAEQLLAAARSVTERLGGPLERHDTINLAEPEGSTAAR</sequence>
<dbReference type="GO" id="GO:0045892">
    <property type="term" value="P:negative regulation of DNA-templated transcription"/>
    <property type="evidence" value="ECO:0007669"/>
    <property type="project" value="TreeGrafter"/>
</dbReference>
<protein>
    <submittedName>
        <fullName evidence="6">IclR family transcriptional regulator</fullName>
    </submittedName>
</protein>
<evidence type="ECO:0000259" key="5">
    <source>
        <dbReference type="PROSITE" id="PS51078"/>
    </source>
</evidence>
<organism evidence="6 7">
    <name type="scientific">Leucobacter luti</name>
    <dbReference type="NCBI Taxonomy" id="340320"/>
    <lineage>
        <taxon>Bacteria</taxon>
        <taxon>Bacillati</taxon>
        <taxon>Actinomycetota</taxon>
        <taxon>Actinomycetes</taxon>
        <taxon>Micrococcales</taxon>
        <taxon>Microbacteriaceae</taxon>
        <taxon>Leucobacter</taxon>
    </lineage>
</organism>
<dbReference type="InterPro" id="IPR029016">
    <property type="entry name" value="GAF-like_dom_sf"/>
</dbReference>
<dbReference type="SUPFAM" id="SSF46785">
    <property type="entry name" value="Winged helix' DNA-binding domain"/>
    <property type="match status" value="1"/>
</dbReference>
<dbReference type="Gene3D" id="3.30.450.40">
    <property type="match status" value="1"/>
</dbReference>
<dbReference type="PANTHER" id="PTHR30136:SF24">
    <property type="entry name" value="HTH-TYPE TRANSCRIPTIONAL REPRESSOR ALLR"/>
    <property type="match status" value="1"/>
</dbReference>
<keyword evidence="7" id="KW-1185">Reference proteome</keyword>
<keyword evidence="3" id="KW-0804">Transcription</keyword>
<keyword evidence="2" id="KW-0238">DNA-binding</keyword>
<accession>A0A4Q7U4D1</accession>
<dbReference type="PROSITE" id="PS51077">
    <property type="entry name" value="HTH_ICLR"/>
    <property type="match status" value="1"/>
</dbReference>
<gene>
    <name evidence="6" type="ORF">EV139_0106</name>
</gene>
<dbReference type="PROSITE" id="PS51078">
    <property type="entry name" value="ICLR_ED"/>
    <property type="match status" value="1"/>
</dbReference>
<dbReference type="SMART" id="SM00346">
    <property type="entry name" value="HTH_ICLR"/>
    <property type="match status" value="1"/>
</dbReference>
<dbReference type="InterPro" id="IPR036390">
    <property type="entry name" value="WH_DNA-bd_sf"/>
</dbReference>
<dbReference type="EMBL" id="SHKI01000002">
    <property type="protein sequence ID" value="RZT68383.1"/>
    <property type="molecule type" value="Genomic_DNA"/>
</dbReference>
<evidence type="ECO:0000256" key="2">
    <source>
        <dbReference type="ARBA" id="ARBA00023125"/>
    </source>
</evidence>
<dbReference type="GO" id="GO:0003677">
    <property type="term" value="F:DNA binding"/>
    <property type="evidence" value="ECO:0007669"/>
    <property type="project" value="UniProtKB-KW"/>
</dbReference>
<evidence type="ECO:0000313" key="6">
    <source>
        <dbReference type="EMBL" id="RZT68383.1"/>
    </source>
</evidence>
<evidence type="ECO:0000256" key="3">
    <source>
        <dbReference type="ARBA" id="ARBA00023163"/>
    </source>
</evidence>
<reference evidence="6 7" key="1">
    <citation type="journal article" date="2015" name="Stand. Genomic Sci.">
        <title>Genomic Encyclopedia of Bacterial and Archaeal Type Strains, Phase III: the genomes of soil and plant-associated and newly described type strains.</title>
        <authorList>
            <person name="Whitman W.B."/>
            <person name="Woyke T."/>
            <person name="Klenk H.P."/>
            <person name="Zhou Y."/>
            <person name="Lilburn T.G."/>
            <person name="Beck B.J."/>
            <person name="De Vos P."/>
            <person name="Vandamme P."/>
            <person name="Eisen J.A."/>
            <person name="Garrity G."/>
            <person name="Hugenholtz P."/>
            <person name="Kyrpides N.C."/>
        </authorList>
    </citation>
    <scope>NUCLEOTIDE SEQUENCE [LARGE SCALE GENOMIC DNA]</scope>
    <source>
        <strain evidence="6 7">RF6</strain>
    </source>
</reference>
<feature type="domain" description="HTH iclR-type" evidence="4">
    <location>
        <begin position="8"/>
        <end position="70"/>
    </location>
</feature>
<dbReference type="PANTHER" id="PTHR30136">
    <property type="entry name" value="HELIX-TURN-HELIX TRANSCRIPTIONAL REGULATOR, ICLR FAMILY"/>
    <property type="match status" value="1"/>
</dbReference>
<dbReference type="OrthoDB" id="8479143at2"/>
<feature type="domain" description="IclR-ED" evidence="5">
    <location>
        <begin position="71"/>
        <end position="253"/>
    </location>
</feature>
<dbReference type="Pfam" id="PF09339">
    <property type="entry name" value="HTH_IclR"/>
    <property type="match status" value="1"/>
</dbReference>
<evidence type="ECO:0000256" key="1">
    <source>
        <dbReference type="ARBA" id="ARBA00023015"/>
    </source>
</evidence>
<evidence type="ECO:0000313" key="7">
    <source>
        <dbReference type="Proteomes" id="UP000291832"/>
    </source>
</evidence>
<dbReference type="AlphaFoldDB" id="A0A4Q7U4D1"/>
<dbReference type="InterPro" id="IPR036388">
    <property type="entry name" value="WH-like_DNA-bd_sf"/>
</dbReference>
<dbReference type="InterPro" id="IPR005471">
    <property type="entry name" value="Tscrpt_reg_IclR_N"/>
</dbReference>
<dbReference type="InterPro" id="IPR014757">
    <property type="entry name" value="Tscrpt_reg_IclR_C"/>
</dbReference>
<dbReference type="Gene3D" id="1.10.10.10">
    <property type="entry name" value="Winged helix-like DNA-binding domain superfamily/Winged helix DNA-binding domain"/>
    <property type="match status" value="1"/>
</dbReference>
<dbReference type="GO" id="GO:0003700">
    <property type="term" value="F:DNA-binding transcription factor activity"/>
    <property type="evidence" value="ECO:0007669"/>
    <property type="project" value="TreeGrafter"/>
</dbReference>
<dbReference type="Proteomes" id="UP000291832">
    <property type="component" value="Unassembled WGS sequence"/>
</dbReference>
<dbReference type="SUPFAM" id="SSF55781">
    <property type="entry name" value="GAF domain-like"/>
    <property type="match status" value="1"/>
</dbReference>
<dbReference type="Pfam" id="PF01614">
    <property type="entry name" value="IclR_C"/>
    <property type="match status" value="1"/>
</dbReference>
<name>A0A4Q7U4D1_9MICO</name>
<keyword evidence="1" id="KW-0805">Transcription regulation</keyword>
<proteinExistence type="predicted"/>